<dbReference type="Proteomes" id="UP000706039">
    <property type="component" value="Unassembled WGS sequence"/>
</dbReference>
<dbReference type="EMBL" id="JAINVV010000003">
    <property type="protein sequence ID" value="MBY8821847.1"/>
    <property type="molecule type" value="Genomic_DNA"/>
</dbReference>
<comment type="caution">
    <text evidence="1">The sequence shown here is derived from an EMBL/GenBank/DDBJ whole genome shotgun (WGS) entry which is preliminary data.</text>
</comment>
<name>A0ABS7PKM8_9SPHN</name>
<evidence type="ECO:0000313" key="2">
    <source>
        <dbReference type="Proteomes" id="UP000706039"/>
    </source>
</evidence>
<organism evidence="1 2">
    <name type="scientific">Sphingomonas colocasiae</name>
    <dbReference type="NCBI Taxonomy" id="1848973"/>
    <lineage>
        <taxon>Bacteria</taxon>
        <taxon>Pseudomonadati</taxon>
        <taxon>Pseudomonadota</taxon>
        <taxon>Alphaproteobacteria</taxon>
        <taxon>Sphingomonadales</taxon>
        <taxon>Sphingomonadaceae</taxon>
        <taxon>Sphingomonas</taxon>
    </lineage>
</organism>
<accession>A0ABS7PKM8</accession>
<dbReference type="RefSeq" id="WP_222988925.1">
    <property type="nucleotide sequence ID" value="NZ_JAINVV010000003.1"/>
</dbReference>
<evidence type="ECO:0000313" key="1">
    <source>
        <dbReference type="EMBL" id="MBY8821847.1"/>
    </source>
</evidence>
<gene>
    <name evidence="1" type="ORF">K7G82_06065</name>
</gene>
<keyword evidence="2" id="KW-1185">Reference proteome</keyword>
<protein>
    <submittedName>
        <fullName evidence="1">Uncharacterized protein</fullName>
    </submittedName>
</protein>
<reference evidence="1 2" key="1">
    <citation type="submission" date="2021-08" db="EMBL/GenBank/DDBJ databases">
        <authorList>
            <person name="Tuo L."/>
        </authorList>
    </citation>
    <scope>NUCLEOTIDE SEQUENCE [LARGE SCALE GENOMIC DNA]</scope>
    <source>
        <strain evidence="1 2">JCM 31229</strain>
    </source>
</reference>
<sequence>MIEAFPIAGLFALACMLQTVDPLTGAASPERHAMSLVTRDGEGSITGWPAIEGQDRIAALRLANGEIHVRGLGLDGMRGERWAVLEPASKGRFTIEWLMHDRQAANGNRTVAVWAKGVCEPVDEDSRR</sequence>
<proteinExistence type="predicted"/>